<evidence type="ECO:0000256" key="1">
    <source>
        <dbReference type="SAM" id="MobiDB-lite"/>
    </source>
</evidence>
<dbReference type="Pfam" id="PF10546">
    <property type="entry name" value="P63C"/>
    <property type="match status" value="1"/>
</dbReference>
<feature type="domain" description="Bacteriophage Mx8 p63 C-terminal" evidence="2">
    <location>
        <begin position="214"/>
        <end position="304"/>
    </location>
</feature>
<dbReference type="RefSeq" id="WP_394163682.1">
    <property type="nucleotide sequence ID" value="NZ_JBHGCJ010000008.1"/>
</dbReference>
<reference evidence="3 4" key="1">
    <citation type="submission" date="2024-09" db="EMBL/GenBank/DDBJ databases">
        <authorList>
            <consortium name="All-Russian atlas of soil microorganisms"/>
            <consortium name="as a basis for the search for new antimicrobial producers and enzymes with unique properties"/>
            <person name="Sokolova E.A."/>
            <person name="Voronina E.N."/>
        </authorList>
    </citation>
    <scope>NUCLEOTIDE SEQUENCE [LARGE SCALE GENOMIC DNA]</scope>
    <source>
        <strain evidence="3 4">AF-22b-331.1</strain>
    </source>
</reference>
<dbReference type="Proteomes" id="UP001605261">
    <property type="component" value="Unassembled WGS sequence"/>
</dbReference>
<dbReference type="EMBL" id="JBHGCJ010000008">
    <property type="protein sequence ID" value="MFG6109836.1"/>
    <property type="molecule type" value="Genomic_DNA"/>
</dbReference>
<name>A0ABW7D058_9GAMM</name>
<accession>A0ABW7D058</accession>
<sequence length="348" mass="38609">MTDEPSEYPSISKQAKGGRRRAAVLTAEEMSQIASKAARARWGVPKATHQGVIQLGELAIDCAVLPDGTRVLSERSVGRALGRVRGGVYIPKGDAQRAEEPAADGGEKLPFFASAATLRPFIDNDLLVAMTSPIRYQHLTSNNVAHGFAAATLPKVCNVWLRARDAGELSKPQLVVAQRAEMLMRGLAEVGIVALVDEATGYQEVRDKKALQAILDQFLQKELAAWAKRFPDEFYKEIFRLRGWKWSTLKRPGVVAAYTKDLVYARLAPGVMEELERRNPVTESGRRKARHHQWLSEDVGHPALAQHLHAIIGFMRASDSWDSFKRLVDRAYPKRGSNLELELSTPPK</sequence>
<dbReference type="InterPro" id="IPR018874">
    <property type="entry name" value="Phage_Mx8_p63_C"/>
</dbReference>
<evidence type="ECO:0000259" key="2">
    <source>
        <dbReference type="Pfam" id="PF10546"/>
    </source>
</evidence>
<protein>
    <submittedName>
        <fullName evidence="3">P63C domain-containing protein</fullName>
    </submittedName>
</protein>
<comment type="caution">
    <text evidence="3">The sequence shown here is derived from an EMBL/GenBank/DDBJ whole genome shotgun (WGS) entry which is preliminary data.</text>
</comment>
<feature type="region of interest" description="Disordered" evidence="1">
    <location>
        <begin position="1"/>
        <end position="20"/>
    </location>
</feature>
<gene>
    <name evidence="3" type="ORF">ACEU0G_003858</name>
</gene>
<keyword evidence="4" id="KW-1185">Reference proteome</keyword>
<organism evidence="3 4">
    <name type="scientific">Stenotrophomonas nematodicola</name>
    <dbReference type="NCBI Taxonomy" id="2656746"/>
    <lineage>
        <taxon>Bacteria</taxon>
        <taxon>Pseudomonadati</taxon>
        <taxon>Pseudomonadota</taxon>
        <taxon>Gammaproteobacteria</taxon>
        <taxon>Lysobacterales</taxon>
        <taxon>Lysobacteraceae</taxon>
        <taxon>Stenotrophomonas</taxon>
    </lineage>
</organism>
<evidence type="ECO:0000313" key="3">
    <source>
        <dbReference type="EMBL" id="MFG6109836.1"/>
    </source>
</evidence>
<proteinExistence type="predicted"/>
<evidence type="ECO:0000313" key="4">
    <source>
        <dbReference type="Proteomes" id="UP001605261"/>
    </source>
</evidence>